<protein>
    <submittedName>
        <fullName evidence="1">Uncharacterized protein</fullName>
    </submittedName>
</protein>
<name>A0A975BJH0_9BACT</name>
<dbReference type="KEGG" id="dmm:dnm_025210"/>
<dbReference type="AlphaFoldDB" id="A0A975BJH0"/>
<evidence type="ECO:0000313" key="2">
    <source>
        <dbReference type="Proteomes" id="UP000663722"/>
    </source>
</evidence>
<keyword evidence="2" id="KW-1185">Reference proteome</keyword>
<gene>
    <name evidence="1" type="ORF">dnm_025210</name>
</gene>
<sequence length="49" mass="5399">MFPKRDVLPLLILFSCGRLEKKLQGKGIRKGKKADLVTPGTLHAPQNAL</sequence>
<evidence type="ECO:0000313" key="1">
    <source>
        <dbReference type="EMBL" id="QTA86498.1"/>
    </source>
</evidence>
<organism evidence="1 2">
    <name type="scientific">Desulfonema magnum</name>
    <dbReference type="NCBI Taxonomy" id="45655"/>
    <lineage>
        <taxon>Bacteria</taxon>
        <taxon>Pseudomonadati</taxon>
        <taxon>Thermodesulfobacteriota</taxon>
        <taxon>Desulfobacteria</taxon>
        <taxon>Desulfobacterales</taxon>
        <taxon>Desulfococcaceae</taxon>
        <taxon>Desulfonema</taxon>
    </lineage>
</organism>
<accession>A0A975BJH0</accession>
<proteinExistence type="predicted"/>
<dbReference type="EMBL" id="CP061800">
    <property type="protein sequence ID" value="QTA86498.1"/>
    <property type="molecule type" value="Genomic_DNA"/>
</dbReference>
<reference evidence="1" key="1">
    <citation type="journal article" date="2021" name="Microb. Physiol.">
        <title>Proteogenomic Insights into the Physiology of Marine, Sulfate-Reducing, Filamentous Desulfonema limicola and Desulfonema magnum.</title>
        <authorList>
            <person name="Schnaars V."/>
            <person name="Wohlbrand L."/>
            <person name="Scheve S."/>
            <person name="Hinrichs C."/>
            <person name="Reinhardt R."/>
            <person name="Rabus R."/>
        </authorList>
    </citation>
    <scope>NUCLEOTIDE SEQUENCE</scope>
    <source>
        <strain evidence="1">4be13</strain>
    </source>
</reference>
<dbReference type="Proteomes" id="UP000663722">
    <property type="component" value="Chromosome"/>
</dbReference>